<reference evidence="1" key="2">
    <citation type="journal article" date="2023" name="Microorganisms">
        <title>Isolation and Genomic Characteristics of Cat-Borne Campylobacter felis sp. nov. and Sheep-Borne Campylobacter ovis sp. nov.</title>
        <authorList>
            <person name="Wang H."/>
            <person name="Li Y."/>
            <person name="Gu Y."/>
            <person name="Zhou G."/>
            <person name="Chen X."/>
            <person name="Zhang X."/>
            <person name="Shao Z."/>
            <person name="Zhang J."/>
            <person name="Zhang M."/>
        </authorList>
    </citation>
    <scope>NUCLEOTIDE SEQUENCE</scope>
    <source>
        <strain evidence="1">PS10</strain>
    </source>
</reference>
<gene>
    <name evidence="1" type="ORF">NYG85_11895</name>
</gene>
<dbReference type="Proteomes" id="UP001173801">
    <property type="component" value="Unassembled WGS sequence"/>
</dbReference>
<name>A0ABT7HT07_9BACT</name>
<evidence type="ECO:0000313" key="2">
    <source>
        <dbReference type="Proteomes" id="UP001173801"/>
    </source>
</evidence>
<protein>
    <submittedName>
        <fullName evidence="1">Uncharacterized protein</fullName>
    </submittedName>
</protein>
<proteinExistence type="predicted"/>
<reference evidence="1" key="1">
    <citation type="submission" date="2022-08" db="EMBL/GenBank/DDBJ databases">
        <authorList>
            <person name="Wang H."/>
        </authorList>
    </citation>
    <scope>NUCLEOTIDE SEQUENCE</scope>
    <source>
        <strain evidence="1">PS10</strain>
    </source>
</reference>
<dbReference type="EMBL" id="JANURM010000043">
    <property type="protein sequence ID" value="MDL0090057.1"/>
    <property type="molecule type" value="Genomic_DNA"/>
</dbReference>
<organism evidence="1 2">
    <name type="scientific">Campylobacter gastrosuis</name>
    <dbReference type="NCBI Taxonomy" id="2974576"/>
    <lineage>
        <taxon>Bacteria</taxon>
        <taxon>Pseudomonadati</taxon>
        <taxon>Campylobacterota</taxon>
        <taxon>Epsilonproteobacteria</taxon>
        <taxon>Campylobacterales</taxon>
        <taxon>Campylobacteraceae</taxon>
        <taxon>Campylobacter</taxon>
    </lineage>
</organism>
<comment type="caution">
    <text evidence="1">The sequence shown here is derived from an EMBL/GenBank/DDBJ whole genome shotgun (WGS) entry which is preliminary data.</text>
</comment>
<accession>A0ABT7HT07</accession>
<keyword evidence="2" id="KW-1185">Reference proteome</keyword>
<evidence type="ECO:0000313" key="1">
    <source>
        <dbReference type="EMBL" id="MDL0090057.1"/>
    </source>
</evidence>
<dbReference type="RefSeq" id="WP_284938871.1">
    <property type="nucleotide sequence ID" value="NZ_JANURM010000043.1"/>
</dbReference>
<sequence>MENFLYNDLNEHGEIWEFRRYCYEHRDVDEHDEQIAQKEWEEWVEATNTKREKEQE</sequence>